<sequence length="83" mass="9289">MSVRFERRLPPRPDDAPGEAYARPPPAALDALDARPTFPRHGRSLPAVGLRPDAARRPPRRGGPARSGIRVRLPRRPRARTER</sequence>
<evidence type="ECO:0000313" key="3">
    <source>
        <dbReference type="Proteomes" id="UP000269708"/>
    </source>
</evidence>
<accession>A0A3N4VNZ3</accession>
<evidence type="ECO:0000313" key="2">
    <source>
        <dbReference type="EMBL" id="RPE75490.1"/>
    </source>
</evidence>
<keyword evidence="3" id="KW-1185">Reference proteome</keyword>
<comment type="caution">
    <text evidence="2">The sequence shown here is derived from an EMBL/GenBank/DDBJ whole genome shotgun (WGS) entry which is preliminary data.</text>
</comment>
<feature type="compositionally biased region" description="Basic and acidic residues" evidence="1">
    <location>
        <begin position="1"/>
        <end position="15"/>
    </location>
</feature>
<protein>
    <submittedName>
        <fullName evidence="2">Uncharacterized protein</fullName>
    </submittedName>
</protein>
<dbReference type="Proteomes" id="UP000269708">
    <property type="component" value="Unassembled WGS sequence"/>
</dbReference>
<reference evidence="2 3" key="1">
    <citation type="submission" date="2018-11" db="EMBL/GenBank/DDBJ databases">
        <title>Genomic Encyclopedia of Type Strains, Phase IV (KMG-IV): sequencing the most valuable type-strain genomes for metagenomic binning, comparative biology and taxonomic classification.</title>
        <authorList>
            <person name="Goeker M."/>
        </authorList>
    </citation>
    <scope>NUCLEOTIDE SEQUENCE [LARGE SCALE GENOMIC DNA]</scope>
    <source>
        <strain evidence="2 3">DSM 25623</strain>
    </source>
</reference>
<organism evidence="2 3">
    <name type="scientific">Vulcaniibacterium tengchongense</name>
    <dbReference type="NCBI Taxonomy" id="1273429"/>
    <lineage>
        <taxon>Bacteria</taxon>
        <taxon>Pseudomonadati</taxon>
        <taxon>Pseudomonadota</taxon>
        <taxon>Gammaproteobacteria</taxon>
        <taxon>Lysobacterales</taxon>
        <taxon>Lysobacteraceae</taxon>
        <taxon>Vulcaniibacterium</taxon>
    </lineage>
</organism>
<feature type="region of interest" description="Disordered" evidence="1">
    <location>
        <begin position="1"/>
        <end position="83"/>
    </location>
</feature>
<name>A0A3N4VNZ3_9GAMM</name>
<dbReference type="AlphaFoldDB" id="A0A3N4VNZ3"/>
<proteinExistence type="predicted"/>
<dbReference type="EMBL" id="RKQN01000005">
    <property type="protein sequence ID" value="RPE75490.1"/>
    <property type="molecule type" value="Genomic_DNA"/>
</dbReference>
<feature type="compositionally biased region" description="Basic residues" evidence="1">
    <location>
        <begin position="72"/>
        <end position="83"/>
    </location>
</feature>
<feature type="compositionally biased region" description="Low complexity" evidence="1">
    <location>
        <begin position="62"/>
        <end position="71"/>
    </location>
</feature>
<gene>
    <name evidence="2" type="ORF">EDC50_2935</name>
</gene>
<evidence type="ECO:0000256" key="1">
    <source>
        <dbReference type="SAM" id="MobiDB-lite"/>
    </source>
</evidence>